<reference evidence="2" key="1">
    <citation type="journal article" date="2015" name="Nature">
        <title>Complex archaea that bridge the gap between prokaryotes and eukaryotes.</title>
        <authorList>
            <person name="Spang A."/>
            <person name="Saw J.H."/>
            <person name="Jorgensen S.L."/>
            <person name="Zaremba-Niedzwiedzka K."/>
            <person name="Martijn J."/>
            <person name="Lind A.E."/>
            <person name="van Eijk R."/>
            <person name="Schleper C."/>
            <person name="Guy L."/>
            <person name="Ettema T.J."/>
        </authorList>
    </citation>
    <scope>NUCLEOTIDE SEQUENCE</scope>
</reference>
<accession>A0A0F9J714</accession>
<name>A0A0F9J714_9ZZZZ</name>
<dbReference type="GO" id="GO:0016787">
    <property type="term" value="F:hydrolase activity"/>
    <property type="evidence" value="ECO:0007669"/>
    <property type="project" value="InterPro"/>
</dbReference>
<proteinExistence type="predicted"/>
<sequence>MIAAEELLIYAKTVWGEARGETISGMVGVAWTIKNRMARSPWPNTVMAVCLQPLQFSAWNPNDPNFKKVLTVPLFSEPFQRAMFVVLGVTLSILPDPTKGADHYHHKSISPRWSLEMTKTVDIGSHVFYNSQE</sequence>
<dbReference type="AlphaFoldDB" id="A0A0F9J714"/>
<dbReference type="InterPro" id="IPR011105">
    <property type="entry name" value="Cell_wall_hydrolase_SleB"/>
</dbReference>
<feature type="domain" description="Cell wall hydrolase SleB" evidence="1">
    <location>
        <begin position="20"/>
        <end position="129"/>
    </location>
</feature>
<evidence type="ECO:0000259" key="1">
    <source>
        <dbReference type="Pfam" id="PF07486"/>
    </source>
</evidence>
<dbReference type="EMBL" id="LAZR01018795">
    <property type="protein sequence ID" value="KKL94962.1"/>
    <property type="molecule type" value="Genomic_DNA"/>
</dbReference>
<dbReference type="Pfam" id="PF07486">
    <property type="entry name" value="Hydrolase_2"/>
    <property type="match status" value="1"/>
</dbReference>
<dbReference type="Gene3D" id="1.10.10.2520">
    <property type="entry name" value="Cell wall hydrolase SleB, domain 1"/>
    <property type="match status" value="1"/>
</dbReference>
<gene>
    <name evidence="2" type="ORF">LCGC14_1859380</name>
</gene>
<protein>
    <recommendedName>
        <fullName evidence="1">Cell wall hydrolase SleB domain-containing protein</fullName>
    </recommendedName>
</protein>
<comment type="caution">
    <text evidence="2">The sequence shown here is derived from an EMBL/GenBank/DDBJ whole genome shotgun (WGS) entry which is preliminary data.</text>
</comment>
<dbReference type="InterPro" id="IPR042047">
    <property type="entry name" value="SleB_dom1"/>
</dbReference>
<organism evidence="2">
    <name type="scientific">marine sediment metagenome</name>
    <dbReference type="NCBI Taxonomy" id="412755"/>
    <lineage>
        <taxon>unclassified sequences</taxon>
        <taxon>metagenomes</taxon>
        <taxon>ecological metagenomes</taxon>
    </lineage>
</organism>
<evidence type="ECO:0000313" key="2">
    <source>
        <dbReference type="EMBL" id="KKL94962.1"/>
    </source>
</evidence>